<protein>
    <submittedName>
        <fullName evidence="2">FixH family protein</fullName>
    </submittedName>
</protein>
<keyword evidence="1" id="KW-0812">Transmembrane</keyword>
<reference evidence="2" key="1">
    <citation type="submission" date="2022-06" db="EMBL/GenBank/DDBJ databases">
        <title>Complete genome sequence and characterization of Cupriavidus gilardii QJ1 isolated from contaminating cells.</title>
        <authorList>
            <person name="Qi J."/>
        </authorList>
    </citation>
    <scope>NUCLEOTIDE SEQUENCE</scope>
    <source>
        <strain evidence="2">QJ1</strain>
    </source>
</reference>
<keyword evidence="3" id="KW-1185">Reference proteome</keyword>
<organism evidence="2 3">
    <name type="scientific">Cupriavidus gilardii</name>
    <dbReference type="NCBI Taxonomy" id="82541"/>
    <lineage>
        <taxon>Bacteria</taxon>
        <taxon>Pseudomonadati</taxon>
        <taxon>Pseudomonadota</taxon>
        <taxon>Betaproteobacteria</taxon>
        <taxon>Burkholderiales</taxon>
        <taxon>Burkholderiaceae</taxon>
        <taxon>Cupriavidus</taxon>
    </lineage>
</organism>
<name>A0ABY4VW43_9BURK</name>
<evidence type="ECO:0000256" key="1">
    <source>
        <dbReference type="SAM" id="Phobius"/>
    </source>
</evidence>
<keyword evidence="1" id="KW-1133">Transmembrane helix</keyword>
<gene>
    <name evidence="2" type="ORF">NDR89_16640</name>
</gene>
<evidence type="ECO:0000313" key="2">
    <source>
        <dbReference type="EMBL" id="USE81328.1"/>
    </source>
</evidence>
<dbReference type="PROSITE" id="PS51257">
    <property type="entry name" value="PROKAR_LIPOPROTEIN"/>
    <property type="match status" value="1"/>
</dbReference>
<dbReference type="Pfam" id="PF05751">
    <property type="entry name" value="FixH"/>
    <property type="match status" value="1"/>
</dbReference>
<dbReference type="Proteomes" id="UP001056648">
    <property type="component" value="Chromosome 2"/>
</dbReference>
<proteinExistence type="predicted"/>
<sequence length="83" mass="8931">MSQCKPWWKEPWPWLLISGPALAMIGCAVTIWVAMQHADRLIVDGVVRQGLLVRQAAAPAAVAASAATQDSRDAVDPRSVARP</sequence>
<dbReference type="InterPro" id="IPR008620">
    <property type="entry name" value="FixH"/>
</dbReference>
<dbReference type="EMBL" id="CP098736">
    <property type="protein sequence ID" value="USE81328.1"/>
    <property type="molecule type" value="Genomic_DNA"/>
</dbReference>
<dbReference type="RefSeq" id="WP_252253763.1">
    <property type="nucleotide sequence ID" value="NZ_CP098736.1"/>
</dbReference>
<keyword evidence="1" id="KW-0472">Membrane</keyword>
<accession>A0ABY4VW43</accession>
<evidence type="ECO:0000313" key="3">
    <source>
        <dbReference type="Proteomes" id="UP001056648"/>
    </source>
</evidence>
<feature type="transmembrane region" description="Helical" evidence="1">
    <location>
        <begin position="12"/>
        <end position="34"/>
    </location>
</feature>